<evidence type="ECO:0000313" key="3">
    <source>
        <dbReference type="Proteomes" id="UP001589774"/>
    </source>
</evidence>
<dbReference type="Proteomes" id="UP001589774">
    <property type="component" value="Unassembled WGS sequence"/>
</dbReference>
<name>A0ABV6HSV5_9SPHI</name>
<dbReference type="Gene3D" id="3.10.450.360">
    <property type="match status" value="1"/>
</dbReference>
<evidence type="ECO:0000259" key="1">
    <source>
        <dbReference type="Pfam" id="PF11396"/>
    </source>
</evidence>
<sequence>MEKSMLIGFFALLINAGVSLGQDIQPSQVPSVVVNSFNKAFPKASDVEWEMQGDLYKVEFETGLLSVDHDVWYDKGGKLIEHKEEVSKKDLPSTVLATIKKDFSKYRIEDVKKITKAQQVVYTLELKSAAEELKVAFDTNGKVLSSALD</sequence>
<gene>
    <name evidence="2" type="ORF">ACFFI0_25555</name>
</gene>
<dbReference type="RefSeq" id="WP_149105471.1">
    <property type="nucleotide sequence ID" value="NZ_JBHLWO010000007.1"/>
</dbReference>
<dbReference type="InterPro" id="IPR021533">
    <property type="entry name" value="PepSY-like"/>
</dbReference>
<comment type="caution">
    <text evidence="2">The sequence shown here is derived from an EMBL/GenBank/DDBJ whole genome shotgun (WGS) entry which is preliminary data.</text>
</comment>
<dbReference type="SUPFAM" id="SSF160574">
    <property type="entry name" value="BT0923-like"/>
    <property type="match status" value="1"/>
</dbReference>
<proteinExistence type="predicted"/>
<feature type="domain" description="Putative beta-lactamase-inhibitor-like PepSY-like" evidence="1">
    <location>
        <begin position="56"/>
        <end position="144"/>
    </location>
</feature>
<dbReference type="EMBL" id="JBHLWO010000007">
    <property type="protein sequence ID" value="MFC0321704.1"/>
    <property type="molecule type" value="Genomic_DNA"/>
</dbReference>
<accession>A0ABV6HSV5</accession>
<keyword evidence="3" id="KW-1185">Reference proteome</keyword>
<protein>
    <submittedName>
        <fullName evidence="2">PepSY-like domain-containing protein</fullName>
    </submittedName>
</protein>
<dbReference type="Pfam" id="PF11396">
    <property type="entry name" value="PepSY_like"/>
    <property type="match status" value="1"/>
</dbReference>
<organism evidence="2 3">
    <name type="scientific">Olivibacter oleidegradans</name>
    <dbReference type="NCBI Taxonomy" id="760123"/>
    <lineage>
        <taxon>Bacteria</taxon>
        <taxon>Pseudomonadati</taxon>
        <taxon>Bacteroidota</taxon>
        <taxon>Sphingobacteriia</taxon>
        <taxon>Sphingobacteriales</taxon>
        <taxon>Sphingobacteriaceae</taxon>
        <taxon>Olivibacter</taxon>
    </lineage>
</organism>
<reference evidence="2 3" key="1">
    <citation type="submission" date="2024-09" db="EMBL/GenBank/DDBJ databases">
        <authorList>
            <person name="Sun Q."/>
            <person name="Mori K."/>
        </authorList>
    </citation>
    <scope>NUCLEOTIDE SEQUENCE [LARGE SCALE GENOMIC DNA]</scope>
    <source>
        <strain evidence="2 3">CCM 7765</strain>
    </source>
</reference>
<evidence type="ECO:0000313" key="2">
    <source>
        <dbReference type="EMBL" id="MFC0321704.1"/>
    </source>
</evidence>